<dbReference type="EMBL" id="SJJZ01000002">
    <property type="protein sequence ID" value="TCC08013.1"/>
    <property type="molecule type" value="Genomic_DNA"/>
</dbReference>
<name>A0A4R0HCQ2_9ACTN</name>
<organism evidence="3 4">
    <name type="scientific">Kribbella soli</name>
    <dbReference type="NCBI Taxonomy" id="1124743"/>
    <lineage>
        <taxon>Bacteria</taxon>
        <taxon>Bacillati</taxon>
        <taxon>Actinomycetota</taxon>
        <taxon>Actinomycetes</taxon>
        <taxon>Propionibacteriales</taxon>
        <taxon>Kribbellaceae</taxon>
        <taxon>Kribbella</taxon>
    </lineage>
</organism>
<dbReference type="RefSeq" id="WP_131339033.1">
    <property type="nucleotide sequence ID" value="NZ_SJJZ01000002.1"/>
</dbReference>
<keyword evidence="2" id="KW-0732">Signal</keyword>
<evidence type="ECO:0000313" key="3">
    <source>
        <dbReference type="EMBL" id="TCC08013.1"/>
    </source>
</evidence>
<sequence>MMRSVTTVLAAAVLLVACGNESVTGGQPSMTPSSSGSSSSSSEPASPGGSVVDQAKADLTKRLGVDAAQVTVVSSEDVTWPDGSLGCPEPGMHYTQALVPGNRTVLEAGGKQYNYHSGGHRAPFLCEQPQPPSR</sequence>
<dbReference type="PROSITE" id="PS51257">
    <property type="entry name" value="PROKAR_LIPOPROTEIN"/>
    <property type="match status" value="1"/>
</dbReference>
<evidence type="ECO:0000313" key="4">
    <source>
        <dbReference type="Proteomes" id="UP000292346"/>
    </source>
</evidence>
<keyword evidence="4" id="KW-1185">Reference proteome</keyword>
<dbReference type="OrthoDB" id="5801841at2"/>
<protein>
    <recommendedName>
        <fullName evidence="5">PASTA domain-containing protein</fullName>
    </recommendedName>
</protein>
<feature type="region of interest" description="Disordered" evidence="1">
    <location>
        <begin position="22"/>
        <end position="53"/>
    </location>
</feature>
<proteinExistence type="predicted"/>
<comment type="caution">
    <text evidence="3">The sequence shown here is derived from an EMBL/GenBank/DDBJ whole genome shotgun (WGS) entry which is preliminary data.</text>
</comment>
<evidence type="ECO:0000256" key="2">
    <source>
        <dbReference type="SAM" id="SignalP"/>
    </source>
</evidence>
<gene>
    <name evidence="3" type="ORF">E0H45_19010</name>
</gene>
<evidence type="ECO:0008006" key="5">
    <source>
        <dbReference type="Google" id="ProtNLM"/>
    </source>
</evidence>
<accession>A0A4R0HCQ2</accession>
<dbReference type="Proteomes" id="UP000292346">
    <property type="component" value="Unassembled WGS sequence"/>
</dbReference>
<feature type="signal peptide" evidence="2">
    <location>
        <begin position="1"/>
        <end position="19"/>
    </location>
</feature>
<dbReference type="AlphaFoldDB" id="A0A4R0HCQ2"/>
<evidence type="ECO:0000256" key="1">
    <source>
        <dbReference type="SAM" id="MobiDB-lite"/>
    </source>
</evidence>
<feature type="chain" id="PRO_5038635074" description="PASTA domain-containing protein" evidence="2">
    <location>
        <begin position="20"/>
        <end position="134"/>
    </location>
</feature>
<feature type="compositionally biased region" description="Low complexity" evidence="1">
    <location>
        <begin position="25"/>
        <end position="50"/>
    </location>
</feature>
<reference evidence="3 4" key="1">
    <citation type="submission" date="2019-02" db="EMBL/GenBank/DDBJ databases">
        <title>Kribbella capetownensis sp. nov. and Kribbella speibonae sp. nov., isolated from soil.</title>
        <authorList>
            <person name="Curtis S.M."/>
            <person name="Norton I."/>
            <person name="Everest G.J."/>
            <person name="Meyers P.R."/>
        </authorList>
    </citation>
    <scope>NUCLEOTIDE SEQUENCE [LARGE SCALE GENOMIC DNA]</scope>
    <source>
        <strain evidence="3 4">KCTC 29219</strain>
    </source>
</reference>